<gene>
    <name evidence="10" type="ORF">IW245_005624</name>
</gene>
<dbReference type="EC" id="4.3.1.19" evidence="4"/>
<sequence>MRLVTLGDIHSAAETIAGTALRTPLVPCAWGDADRPLWLKPENLQPIGAFKIRGARNAIRPGMTGVVAYSSGNHGQAVAYVARQLGIPAIVVVPDTTPDVKIAGMQNLGADVIVVAPAERVSRAEELAARHGYPLIPPFDSLDVIAGQGTVGLEIAEDLPDVEVVLVPISGGGLISGVGTAIRALAPRAKVIGVEPALAADARESLAAGRVVSWPIESTQQTIADGLRSPQLSELTFAHIREVVDAIVTVTEEEIGAAVGVLARSSRLVAEPSGAVTTAAYLYHREELPIGRTVAVLSGGNINPALLAALV</sequence>
<evidence type="ECO:0000259" key="9">
    <source>
        <dbReference type="Pfam" id="PF00291"/>
    </source>
</evidence>
<evidence type="ECO:0000256" key="4">
    <source>
        <dbReference type="ARBA" id="ARBA00012096"/>
    </source>
</evidence>
<dbReference type="Pfam" id="PF00291">
    <property type="entry name" value="PALP"/>
    <property type="match status" value="1"/>
</dbReference>
<evidence type="ECO:0000256" key="2">
    <source>
        <dbReference type="ARBA" id="ARBA00001933"/>
    </source>
</evidence>
<dbReference type="GO" id="GO:0006567">
    <property type="term" value="P:L-threonine catabolic process"/>
    <property type="evidence" value="ECO:0007669"/>
    <property type="project" value="TreeGrafter"/>
</dbReference>
<dbReference type="EMBL" id="JADOUF010000001">
    <property type="protein sequence ID" value="MBG6139430.1"/>
    <property type="molecule type" value="Genomic_DNA"/>
</dbReference>
<comment type="catalytic activity">
    <reaction evidence="1">
        <text>L-threonine = 2-oxobutanoate + NH4(+)</text>
        <dbReference type="Rhea" id="RHEA:22108"/>
        <dbReference type="ChEBI" id="CHEBI:16763"/>
        <dbReference type="ChEBI" id="CHEBI:28938"/>
        <dbReference type="ChEBI" id="CHEBI:57926"/>
        <dbReference type="EC" id="4.3.1.19"/>
    </reaction>
</comment>
<comment type="similarity">
    <text evidence="3">Belongs to the serine/threonine dehydratase family.</text>
</comment>
<dbReference type="InterPro" id="IPR050147">
    <property type="entry name" value="Ser/Thr_Dehydratase"/>
</dbReference>
<dbReference type="RefSeq" id="WP_197006087.1">
    <property type="nucleotide sequence ID" value="NZ_BONS01000012.1"/>
</dbReference>
<comment type="cofactor">
    <cofactor evidence="2">
        <name>pyridoxal 5'-phosphate</name>
        <dbReference type="ChEBI" id="CHEBI:597326"/>
    </cofactor>
</comment>
<organism evidence="10 11">
    <name type="scientific">Longispora fulva</name>
    <dbReference type="NCBI Taxonomy" id="619741"/>
    <lineage>
        <taxon>Bacteria</taxon>
        <taxon>Bacillati</taxon>
        <taxon>Actinomycetota</taxon>
        <taxon>Actinomycetes</taxon>
        <taxon>Micromonosporales</taxon>
        <taxon>Micromonosporaceae</taxon>
        <taxon>Longispora</taxon>
    </lineage>
</organism>
<dbReference type="GO" id="GO:0009097">
    <property type="term" value="P:isoleucine biosynthetic process"/>
    <property type="evidence" value="ECO:0007669"/>
    <property type="project" value="TreeGrafter"/>
</dbReference>
<dbReference type="PANTHER" id="PTHR48078:SF6">
    <property type="entry name" value="L-THREONINE DEHYDRATASE CATABOLIC TDCB"/>
    <property type="match status" value="1"/>
</dbReference>
<dbReference type="InterPro" id="IPR001926">
    <property type="entry name" value="TrpB-like_PALP"/>
</dbReference>
<dbReference type="FunFam" id="3.40.50.1100:FF:000007">
    <property type="entry name" value="L-threonine dehydratase catabolic TdcB"/>
    <property type="match status" value="1"/>
</dbReference>
<dbReference type="FunFam" id="3.40.50.1100:FF:000005">
    <property type="entry name" value="Threonine dehydratase catabolic"/>
    <property type="match status" value="1"/>
</dbReference>
<feature type="domain" description="Tryptophan synthase beta chain-like PALP" evidence="9">
    <location>
        <begin position="21"/>
        <end position="299"/>
    </location>
</feature>
<evidence type="ECO:0000313" key="10">
    <source>
        <dbReference type="EMBL" id="MBG6139430.1"/>
    </source>
</evidence>
<dbReference type="PANTHER" id="PTHR48078">
    <property type="entry name" value="THREONINE DEHYDRATASE, MITOCHONDRIAL-RELATED"/>
    <property type="match status" value="1"/>
</dbReference>
<dbReference type="AlphaFoldDB" id="A0A8J7GTX6"/>
<evidence type="ECO:0000256" key="8">
    <source>
        <dbReference type="ARBA" id="ARBA00031427"/>
    </source>
</evidence>
<protein>
    <recommendedName>
        <fullName evidence="4">threonine ammonia-lyase</fullName>
        <ecNumber evidence="4">4.3.1.19</ecNumber>
    </recommendedName>
    <alternativeName>
        <fullName evidence="8">Threonine deaminase</fullName>
    </alternativeName>
</protein>
<evidence type="ECO:0000256" key="3">
    <source>
        <dbReference type="ARBA" id="ARBA00010869"/>
    </source>
</evidence>
<evidence type="ECO:0000313" key="11">
    <source>
        <dbReference type="Proteomes" id="UP000622552"/>
    </source>
</evidence>
<dbReference type="SUPFAM" id="SSF53686">
    <property type="entry name" value="Tryptophan synthase beta subunit-like PLP-dependent enzymes"/>
    <property type="match status" value="1"/>
</dbReference>
<keyword evidence="5" id="KW-0663">Pyridoxal phosphate</keyword>
<comment type="caution">
    <text evidence="10">The sequence shown here is derived from an EMBL/GenBank/DDBJ whole genome shotgun (WGS) entry which is preliminary data.</text>
</comment>
<dbReference type="Proteomes" id="UP000622552">
    <property type="component" value="Unassembled WGS sequence"/>
</dbReference>
<keyword evidence="11" id="KW-1185">Reference proteome</keyword>
<dbReference type="GO" id="GO:0006565">
    <property type="term" value="P:L-serine catabolic process"/>
    <property type="evidence" value="ECO:0007669"/>
    <property type="project" value="TreeGrafter"/>
</dbReference>
<dbReference type="GO" id="GO:0003941">
    <property type="term" value="F:L-serine ammonia-lyase activity"/>
    <property type="evidence" value="ECO:0007669"/>
    <property type="project" value="TreeGrafter"/>
</dbReference>
<reference evidence="10" key="1">
    <citation type="submission" date="2020-11" db="EMBL/GenBank/DDBJ databases">
        <title>Sequencing the genomes of 1000 actinobacteria strains.</title>
        <authorList>
            <person name="Klenk H.-P."/>
        </authorList>
    </citation>
    <scope>NUCLEOTIDE SEQUENCE</scope>
    <source>
        <strain evidence="10">DSM 45356</strain>
    </source>
</reference>
<dbReference type="InterPro" id="IPR036052">
    <property type="entry name" value="TrpB-like_PALP_sf"/>
</dbReference>
<accession>A0A8J7GTX6</accession>
<keyword evidence="6 10" id="KW-0456">Lyase</keyword>
<dbReference type="GO" id="GO:0004794">
    <property type="term" value="F:threonine deaminase activity"/>
    <property type="evidence" value="ECO:0007669"/>
    <property type="project" value="UniProtKB-EC"/>
</dbReference>
<evidence type="ECO:0000256" key="6">
    <source>
        <dbReference type="ARBA" id="ARBA00023239"/>
    </source>
</evidence>
<dbReference type="CDD" id="cd01562">
    <property type="entry name" value="Thr-dehyd"/>
    <property type="match status" value="1"/>
</dbReference>
<evidence type="ECO:0000256" key="1">
    <source>
        <dbReference type="ARBA" id="ARBA00001274"/>
    </source>
</evidence>
<comment type="function">
    <text evidence="7">Catalyzes the anaerobic formation of alpha-ketobutyrate and ammonia from threonine in a two-step reaction. The first step involved a dehydration of threonine and a production of enamine intermediates (aminocrotonate), which tautomerizes to its imine form (iminobutyrate). Both intermediates are unstable and short-lived. The second step is the nonenzymatic hydrolysis of the enamine/imine intermediates to form 2-ketobutyrate and free ammonia. In the low water environment of the cell, the second step is accelerated by RidA.</text>
</comment>
<name>A0A8J7GTX6_9ACTN</name>
<dbReference type="Gene3D" id="3.40.50.1100">
    <property type="match status" value="2"/>
</dbReference>
<proteinExistence type="inferred from homology"/>
<evidence type="ECO:0000256" key="5">
    <source>
        <dbReference type="ARBA" id="ARBA00022898"/>
    </source>
</evidence>
<evidence type="ECO:0000256" key="7">
    <source>
        <dbReference type="ARBA" id="ARBA00025527"/>
    </source>
</evidence>